<proteinExistence type="inferred from homology"/>
<keyword evidence="5" id="KW-0789">Thiol protease inhibitor</keyword>
<evidence type="ECO:0000256" key="1">
    <source>
        <dbReference type="ARBA" id="ARBA00004496"/>
    </source>
</evidence>
<sequence>MLLHENLLNGHQVETDSSPTGASLSVKMASVPGGYSDPKPATDEIKKICHEVQNQVEGKTNQKYHDFKPVTYRCQVVAGKNFLVKIHAGADHYIHVKLFQGLPCNGGKIAVNGVQEHHKKDDPLVPF</sequence>
<evidence type="ECO:0000256" key="5">
    <source>
        <dbReference type="ARBA" id="ARBA00022704"/>
    </source>
</evidence>
<keyword evidence="11" id="KW-1185">Reference proteome</keyword>
<feature type="region of interest" description="Disordered" evidence="9">
    <location>
        <begin position="1"/>
        <end position="22"/>
    </location>
</feature>
<dbReference type="GeneID" id="114853487"/>
<dbReference type="PANTHER" id="PTHR11414:SF21">
    <property type="entry name" value="CYSTATIN 14A, TANDEM DUPLICATE 1-RELATED"/>
    <property type="match status" value="1"/>
</dbReference>
<evidence type="ECO:0000256" key="3">
    <source>
        <dbReference type="ARBA" id="ARBA00022490"/>
    </source>
</evidence>
<evidence type="ECO:0000256" key="6">
    <source>
        <dbReference type="ARBA" id="ARBA00022859"/>
    </source>
</evidence>
<evidence type="ECO:0000256" key="8">
    <source>
        <dbReference type="ARBA" id="ARBA00041437"/>
    </source>
</evidence>
<evidence type="ECO:0000256" key="9">
    <source>
        <dbReference type="SAM" id="MobiDB-lite"/>
    </source>
</evidence>
<comment type="subcellular location">
    <subcellularLocation>
        <location evidence="1">Cytoplasm</location>
    </subcellularLocation>
</comment>
<dbReference type="Proteomes" id="UP000515150">
    <property type="component" value="Chromosome 4"/>
</dbReference>
<dbReference type="SUPFAM" id="SSF54403">
    <property type="entry name" value="Cystatin/monellin"/>
    <property type="match status" value="1"/>
</dbReference>
<protein>
    <recommendedName>
        <fullName evidence="7">Cystatin-B</fullName>
    </recommendedName>
    <alternativeName>
        <fullName evidence="8">Stefin-B</fullName>
    </alternativeName>
</protein>
<dbReference type="PRINTS" id="PR00295">
    <property type="entry name" value="STEFINA"/>
</dbReference>
<dbReference type="FunFam" id="3.10.450.10:FF:000001">
    <property type="entry name" value="Cystatin-A"/>
    <property type="match status" value="1"/>
</dbReference>
<feature type="domain" description="Cystatin" evidence="10">
    <location>
        <begin position="33"/>
        <end position="120"/>
    </location>
</feature>
<dbReference type="InParanoid" id="A0A6P7M7Z7"/>
<dbReference type="Pfam" id="PF00031">
    <property type="entry name" value="Cystatin"/>
    <property type="match status" value="1"/>
</dbReference>
<dbReference type="GO" id="GO:0005829">
    <property type="term" value="C:cytosol"/>
    <property type="evidence" value="ECO:0007669"/>
    <property type="project" value="TreeGrafter"/>
</dbReference>
<keyword evidence="4" id="KW-0646">Protease inhibitor</keyword>
<evidence type="ECO:0000313" key="11">
    <source>
        <dbReference type="Proteomes" id="UP000515150"/>
    </source>
</evidence>
<dbReference type="OrthoDB" id="6115262at2759"/>
<keyword evidence="6" id="KW-0391">Immunity</keyword>
<evidence type="ECO:0000256" key="4">
    <source>
        <dbReference type="ARBA" id="ARBA00022690"/>
    </source>
</evidence>
<evidence type="ECO:0000256" key="2">
    <source>
        <dbReference type="ARBA" id="ARBA00009403"/>
    </source>
</evidence>
<dbReference type="AlphaFoldDB" id="A0A6P7M7Z7"/>
<gene>
    <name evidence="12" type="primary">LOC114853487</name>
</gene>
<comment type="similarity">
    <text evidence="2">Belongs to the cystatin family.</text>
</comment>
<reference evidence="12" key="1">
    <citation type="submission" date="2025-08" db="UniProtKB">
        <authorList>
            <consortium name="RefSeq"/>
        </authorList>
    </citation>
    <scope>IDENTIFICATION</scope>
</reference>
<dbReference type="InterPro" id="IPR001713">
    <property type="entry name" value="Prot_inh_stefin"/>
</dbReference>
<dbReference type="RefSeq" id="XP_029002745.2">
    <property type="nucleotide sequence ID" value="XM_029146912.2"/>
</dbReference>
<dbReference type="KEGG" id="bspl:114853487"/>
<dbReference type="InterPro" id="IPR000010">
    <property type="entry name" value="Cystatin_dom"/>
</dbReference>
<dbReference type="Gene3D" id="3.10.450.10">
    <property type="match status" value="1"/>
</dbReference>
<dbReference type="GO" id="GO:0071220">
    <property type="term" value="P:cellular response to bacterial lipoprotein"/>
    <property type="evidence" value="ECO:0007669"/>
    <property type="project" value="UniProtKB-ARBA"/>
</dbReference>
<dbReference type="InterPro" id="IPR046350">
    <property type="entry name" value="Cystatin_sf"/>
</dbReference>
<evidence type="ECO:0000256" key="7">
    <source>
        <dbReference type="ARBA" id="ARBA00040677"/>
    </source>
</evidence>
<dbReference type="GO" id="GO:0002376">
    <property type="term" value="P:immune system process"/>
    <property type="evidence" value="ECO:0007669"/>
    <property type="project" value="UniProtKB-KW"/>
</dbReference>
<dbReference type="GO" id="GO:0004869">
    <property type="term" value="F:cysteine-type endopeptidase inhibitor activity"/>
    <property type="evidence" value="ECO:0007669"/>
    <property type="project" value="UniProtKB-KW"/>
</dbReference>
<evidence type="ECO:0000259" key="10">
    <source>
        <dbReference type="Pfam" id="PF00031"/>
    </source>
</evidence>
<dbReference type="PANTHER" id="PTHR11414">
    <property type="entry name" value="CYSTATIN FAMILY MEMBER"/>
    <property type="match status" value="1"/>
</dbReference>
<evidence type="ECO:0000313" key="12">
    <source>
        <dbReference type="RefSeq" id="XP_029002745.2"/>
    </source>
</evidence>
<accession>A0A6P7M7Z7</accession>
<name>A0A6P7M7Z7_BETSP</name>
<keyword evidence="3" id="KW-0963">Cytoplasm</keyword>
<organism evidence="11 12">
    <name type="scientific">Betta splendens</name>
    <name type="common">Siamese fighting fish</name>
    <dbReference type="NCBI Taxonomy" id="158456"/>
    <lineage>
        <taxon>Eukaryota</taxon>
        <taxon>Metazoa</taxon>
        <taxon>Chordata</taxon>
        <taxon>Craniata</taxon>
        <taxon>Vertebrata</taxon>
        <taxon>Euteleostomi</taxon>
        <taxon>Actinopterygii</taxon>
        <taxon>Neopterygii</taxon>
        <taxon>Teleostei</taxon>
        <taxon>Neoteleostei</taxon>
        <taxon>Acanthomorphata</taxon>
        <taxon>Anabantaria</taxon>
        <taxon>Anabantiformes</taxon>
        <taxon>Anabantoidei</taxon>
        <taxon>Osphronemidae</taxon>
        <taxon>Betta</taxon>
    </lineage>
</organism>